<evidence type="ECO:0000256" key="10">
    <source>
        <dbReference type="ARBA" id="ARBA00030468"/>
    </source>
</evidence>
<dbReference type="Gene3D" id="3.10.340.11">
    <property type="entry name" value="Methenyltetrahydromethanopterin Cyclohydrolase, Chain A, domain 1"/>
    <property type="match status" value="1"/>
</dbReference>
<evidence type="ECO:0000256" key="8">
    <source>
        <dbReference type="ARBA" id="ARBA00022563"/>
    </source>
</evidence>
<keyword evidence="14" id="KW-1185">Reference proteome</keyword>
<evidence type="ECO:0000256" key="9">
    <source>
        <dbReference type="ARBA" id="ARBA00022801"/>
    </source>
</evidence>
<keyword evidence="7 12" id="KW-0963">Cytoplasm</keyword>
<dbReference type="InterPro" id="IPR003209">
    <property type="entry name" value="METHMP_CycHdrlase"/>
</dbReference>
<evidence type="ECO:0000256" key="12">
    <source>
        <dbReference type="HAMAP-Rule" id="MF_00486"/>
    </source>
</evidence>
<dbReference type="EMBL" id="JASZZN010000002">
    <property type="protein sequence ID" value="MDM4014524.1"/>
    <property type="molecule type" value="Genomic_DNA"/>
</dbReference>
<keyword evidence="8 12" id="KW-0554">One-carbon metabolism</keyword>
<evidence type="ECO:0000256" key="1">
    <source>
        <dbReference type="ARBA" id="ARBA00004058"/>
    </source>
</evidence>
<dbReference type="Proteomes" id="UP001239462">
    <property type="component" value="Unassembled WGS sequence"/>
</dbReference>
<comment type="caution">
    <text evidence="13">The sequence shown here is derived from an EMBL/GenBank/DDBJ whole genome shotgun (WGS) entry which is preliminary data.</text>
</comment>
<sequence length="318" mass="33922">MRLSPNQNAIGVIERLAADPVSGVTVREIGDANVYDFGVKVDGTLAGGLALAEICLGGLGRVSLVPCDGQRFVSANSIYVQTDAPLLACLGCQYAGWPVQADDYFAMGSGPARLHRGREAMLQKYDLGDSESKSAVVVLEAESFPTESTIALIAEQCGVQAKQLRVCIAPSTSIAGSAQVVARSIETALHKIDELGFDVRRIVSGTGCAPLPPPAKRGDMIGGIGRTNDAMLYGAEVTLYVNCDDEAVESIYEKIPSCSSSDYGRPFAKIFADYDHDFYKVDPMLFSPAVVTVCNLKSGRTFRAGKFLTDVLRESFLS</sequence>
<dbReference type="GO" id="GO:0018759">
    <property type="term" value="F:methenyltetrahydromethanopterin cyclohydrolase activity"/>
    <property type="evidence" value="ECO:0007669"/>
    <property type="project" value="UniProtKB-EC"/>
</dbReference>
<name>A0ABT7PE15_9BACT</name>
<comment type="function">
    <text evidence="1 12">Catalyzes the hydrolysis of methenyl-H(4)MPT(+) to 5-formyl-H(4)MPT.</text>
</comment>
<dbReference type="EC" id="3.5.4.27" evidence="5 12"/>
<organism evidence="13 14">
    <name type="scientific">Roseiconus lacunae</name>
    <dbReference type="NCBI Taxonomy" id="2605694"/>
    <lineage>
        <taxon>Bacteria</taxon>
        <taxon>Pseudomonadati</taxon>
        <taxon>Planctomycetota</taxon>
        <taxon>Planctomycetia</taxon>
        <taxon>Pirellulales</taxon>
        <taxon>Pirellulaceae</taxon>
        <taxon>Roseiconus</taxon>
    </lineage>
</organism>
<comment type="similarity">
    <text evidence="4 12">Belongs to the MCH family.</text>
</comment>
<keyword evidence="9 12" id="KW-0378">Hydrolase</keyword>
<dbReference type="RefSeq" id="WP_289162238.1">
    <property type="nucleotide sequence ID" value="NZ_JASZZN010000002.1"/>
</dbReference>
<proteinExistence type="inferred from homology"/>
<evidence type="ECO:0000256" key="2">
    <source>
        <dbReference type="ARBA" id="ARBA00004496"/>
    </source>
</evidence>
<accession>A0ABT7PE15</accession>
<reference evidence="13 14" key="1">
    <citation type="submission" date="2023-06" db="EMBL/GenBank/DDBJ databases">
        <title>Roseiconus lacunae JC819 isolated from Gulf of Mannar region, Tamil Nadu.</title>
        <authorList>
            <person name="Pk S."/>
            <person name="Ch S."/>
            <person name="Ch V.R."/>
        </authorList>
    </citation>
    <scope>NUCLEOTIDE SEQUENCE [LARGE SCALE GENOMIC DNA]</scope>
    <source>
        <strain evidence="13 14">JC819</strain>
    </source>
</reference>
<comment type="catalytic activity">
    <reaction evidence="11 12">
        <text>5,10-methenyl-5,6,7,8-tetrahydromethanopterin + H2O = N(5)-formyl-5,6,7,8-tetrahydromethanopterin + H(+)</text>
        <dbReference type="Rhea" id="RHEA:19053"/>
        <dbReference type="ChEBI" id="CHEBI:15377"/>
        <dbReference type="ChEBI" id="CHEBI:15378"/>
        <dbReference type="ChEBI" id="CHEBI:58018"/>
        <dbReference type="ChEBI" id="CHEBI:58337"/>
        <dbReference type="EC" id="3.5.4.27"/>
    </reaction>
</comment>
<protein>
    <recommendedName>
        <fullName evidence="6 12">Methenyltetrahydromethanopterin cyclohydrolase</fullName>
        <ecNumber evidence="5 12">3.5.4.27</ecNumber>
    </recommendedName>
    <alternativeName>
        <fullName evidence="10 12">Methenyl-H4MPT cyclohydrolase</fullName>
    </alternativeName>
</protein>
<evidence type="ECO:0000313" key="14">
    <source>
        <dbReference type="Proteomes" id="UP001239462"/>
    </source>
</evidence>
<evidence type="ECO:0000256" key="3">
    <source>
        <dbReference type="ARBA" id="ARBA00005087"/>
    </source>
</evidence>
<dbReference type="HAMAP" id="MF_00486">
    <property type="entry name" value="McH"/>
    <property type="match status" value="1"/>
</dbReference>
<comment type="subcellular location">
    <subcellularLocation>
        <location evidence="2 12">Cytoplasm</location>
    </subcellularLocation>
</comment>
<evidence type="ECO:0000256" key="11">
    <source>
        <dbReference type="ARBA" id="ARBA00048684"/>
    </source>
</evidence>
<evidence type="ECO:0000313" key="13">
    <source>
        <dbReference type="EMBL" id="MDM4014524.1"/>
    </source>
</evidence>
<comment type="pathway">
    <text evidence="3 12">One-carbon metabolism; formaldehyde degradation; formate from formaldehyde (H(4)MPT route): step 3/5.</text>
</comment>
<dbReference type="Pfam" id="PF02289">
    <property type="entry name" value="MCH"/>
    <property type="match status" value="1"/>
</dbReference>
<dbReference type="NCBIfam" id="TIGR03120">
    <property type="entry name" value="one_C_mch"/>
    <property type="match status" value="1"/>
</dbReference>
<dbReference type="Gene3D" id="3.30.1030.10">
    <property type="entry name" value="Methenyltetrahydromethanopterin Cyclohydrolase, Chain A, domain 2"/>
    <property type="match status" value="1"/>
</dbReference>
<evidence type="ECO:0000256" key="7">
    <source>
        <dbReference type="ARBA" id="ARBA00022490"/>
    </source>
</evidence>
<evidence type="ECO:0000256" key="6">
    <source>
        <dbReference type="ARBA" id="ARBA00020597"/>
    </source>
</evidence>
<evidence type="ECO:0000256" key="5">
    <source>
        <dbReference type="ARBA" id="ARBA00012765"/>
    </source>
</evidence>
<dbReference type="SUPFAM" id="SSF56199">
    <property type="entry name" value="Methenyltetrahydromethanopterin cyclohydrolase"/>
    <property type="match status" value="1"/>
</dbReference>
<gene>
    <name evidence="12 13" type="primary">mch</name>
    <name evidence="13" type="ORF">QTN89_03710</name>
</gene>
<evidence type="ECO:0000256" key="4">
    <source>
        <dbReference type="ARBA" id="ARBA00006902"/>
    </source>
</evidence>